<evidence type="ECO:0008006" key="3">
    <source>
        <dbReference type="Google" id="ProtNLM"/>
    </source>
</evidence>
<dbReference type="AlphaFoldDB" id="A0AAD8PLC9"/>
<evidence type="ECO:0000313" key="2">
    <source>
        <dbReference type="Proteomes" id="UP001230504"/>
    </source>
</evidence>
<sequence>MSEIFLKAQAELSSDSSVLFSSEVVKAHRPNNDSDVKLVVRTPTGTKLIIAKKLAIAIPPKKSVFSKYIDAGYYVGALKNSGFLENASISNAAEGNTKYDLPFLPAAYSSSASRIPGVPFTTYSTPETSESEPLTDEEVKTDIINTAKRILKQNPDLFEKTEPEFVAFHAHSPANREIVVTEKNSLDETSLLPLRARY</sequence>
<dbReference type="GeneID" id="85448587"/>
<dbReference type="Gene3D" id="3.50.50.60">
    <property type="entry name" value="FAD/NAD(P)-binding domain"/>
    <property type="match status" value="1"/>
</dbReference>
<name>A0AAD8PLC9_9PEZI</name>
<keyword evidence="2" id="KW-1185">Reference proteome</keyword>
<gene>
    <name evidence="1" type="ORF">LY79DRAFT_674702</name>
</gene>
<accession>A0AAD8PLC9</accession>
<dbReference type="InterPro" id="IPR036188">
    <property type="entry name" value="FAD/NAD-bd_sf"/>
</dbReference>
<organism evidence="1 2">
    <name type="scientific">Colletotrichum navitas</name>
    <dbReference type="NCBI Taxonomy" id="681940"/>
    <lineage>
        <taxon>Eukaryota</taxon>
        <taxon>Fungi</taxon>
        <taxon>Dikarya</taxon>
        <taxon>Ascomycota</taxon>
        <taxon>Pezizomycotina</taxon>
        <taxon>Sordariomycetes</taxon>
        <taxon>Hypocreomycetidae</taxon>
        <taxon>Glomerellales</taxon>
        <taxon>Glomerellaceae</taxon>
        <taxon>Colletotrichum</taxon>
        <taxon>Colletotrichum graminicola species complex</taxon>
    </lineage>
</organism>
<dbReference type="Gene3D" id="3.30.70.1990">
    <property type="match status" value="1"/>
</dbReference>
<dbReference type="RefSeq" id="XP_060407643.1">
    <property type="nucleotide sequence ID" value="XM_060564347.1"/>
</dbReference>
<protein>
    <recommendedName>
        <fullName evidence="3">Amine oxidase</fullName>
    </recommendedName>
</protein>
<dbReference type="EMBL" id="JAHLJV010000137">
    <property type="protein sequence ID" value="KAK1569397.1"/>
    <property type="molecule type" value="Genomic_DNA"/>
</dbReference>
<evidence type="ECO:0000313" key="1">
    <source>
        <dbReference type="EMBL" id="KAK1569397.1"/>
    </source>
</evidence>
<dbReference type="Proteomes" id="UP001230504">
    <property type="component" value="Unassembled WGS sequence"/>
</dbReference>
<proteinExistence type="predicted"/>
<reference evidence="1" key="1">
    <citation type="submission" date="2021-06" db="EMBL/GenBank/DDBJ databases">
        <title>Comparative genomics, transcriptomics and evolutionary studies reveal genomic signatures of adaptation to plant cell wall in hemibiotrophic fungi.</title>
        <authorList>
            <consortium name="DOE Joint Genome Institute"/>
            <person name="Baroncelli R."/>
            <person name="Diaz J.F."/>
            <person name="Benocci T."/>
            <person name="Peng M."/>
            <person name="Battaglia E."/>
            <person name="Haridas S."/>
            <person name="Andreopoulos W."/>
            <person name="Labutti K."/>
            <person name="Pangilinan J."/>
            <person name="Floch G.L."/>
            <person name="Makela M.R."/>
            <person name="Henrissat B."/>
            <person name="Grigoriev I.V."/>
            <person name="Crouch J.A."/>
            <person name="De Vries R.P."/>
            <person name="Sukno S.A."/>
            <person name="Thon M.R."/>
        </authorList>
    </citation>
    <scope>NUCLEOTIDE SEQUENCE</scope>
    <source>
        <strain evidence="1">CBS 125086</strain>
    </source>
</reference>
<comment type="caution">
    <text evidence="1">The sequence shown here is derived from an EMBL/GenBank/DDBJ whole genome shotgun (WGS) entry which is preliminary data.</text>
</comment>